<evidence type="ECO:0000256" key="1">
    <source>
        <dbReference type="ARBA" id="ARBA00004418"/>
    </source>
</evidence>
<gene>
    <name evidence="6" type="ORF">ACRB68_07140</name>
</gene>
<dbReference type="SUPFAM" id="SSF53850">
    <property type="entry name" value="Periplasmic binding protein-like II"/>
    <property type="match status" value="1"/>
</dbReference>
<dbReference type="PANTHER" id="PTHR30024:SF47">
    <property type="entry name" value="TAURINE-BINDING PERIPLASMIC PROTEIN"/>
    <property type="match status" value="1"/>
</dbReference>
<dbReference type="PROSITE" id="PS51257">
    <property type="entry name" value="PROKAR_LIPOPROTEIN"/>
    <property type="match status" value="1"/>
</dbReference>
<keyword evidence="7" id="KW-1185">Reference proteome</keyword>
<organism evidence="6 7">
    <name type="scientific">Actinomadura macrotermitis</name>
    <dbReference type="NCBI Taxonomy" id="2585200"/>
    <lineage>
        <taxon>Bacteria</taxon>
        <taxon>Bacillati</taxon>
        <taxon>Actinomycetota</taxon>
        <taxon>Actinomycetes</taxon>
        <taxon>Streptosporangiales</taxon>
        <taxon>Thermomonosporaceae</taxon>
        <taxon>Actinomadura</taxon>
    </lineage>
</organism>
<feature type="domain" description="Solute-binding protein family 3/N-terminal" evidence="5">
    <location>
        <begin position="42"/>
        <end position="254"/>
    </location>
</feature>
<keyword evidence="3 4" id="KW-0732">Signal</keyword>
<evidence type="ECO:0000313" key="6">
    <source>
        <dbReference type="EMBL" id="MQY02681.1"/>
    </source>
</evidence>
<evidence type="ECO:0000256" key="3">
    <source>
        <dbReference type="ARBA" id="ARBA00022729"/>
    </source>
</evidence>
<comment type="subcellular location">
    <subcellularLocation>
        <location evidence="1">Periplasm</location>
    </subcellularLocation>
</comment>
<feature type="signal peptide" evidence="4">
    <location>
        <begin position="1"/>
        <end position="27"/>
    </location>
</feature>
<comment type="caution">
    <text evidence="6">The sequence shown here is derived from an EMBL/GenBank/DDBJ whole genome shotgun (WGS) entry which is preliminary data.</text>
</comment>
<dbReference type="EMBL" id="WEGH01000001">
    <property type="protein sequence ID" value="MQY02681.1"/>
    <property type="molecule type" value="Genomic_DNA"/>
</dbReference>
<reference evidence="6 7" key="1">
    <citation type="submission" date="2019-10" db="EMBL/GenBank/DDBJ databases">
        <title>Actinomadura rubteroloni sp. nov. and Actinomadura macrotermitis sp. nov., isolated from the gut of fungus growing-termite Macrotermes natalensis.</title>
        <authorList>
            <person name="Benndorf R."/>
            <person name="Martin K."/>
            <person name="Kuefner M."/>
            <person name="De Beer W."/>
            <person name="Kaster A.-K."/>
            <person name="Vollmers J."/>
            <person name="Poulsen M."/>
            <person name="Beemelmanns C."/>
        </authorList>
    </citation>
    <scope>NUCLEOTIDE SEQUENCE [LARGE SCALE GENOMIC DNA]</scope>
    <source>
        <strain evidence="6 7">RB68</strain>
    </source>
</reference>
<dbReference type="Gene3D" id="3.40.190.10">
    <property type="entry name" value="Periplasmic binding protein-like II"/>
    <property type="match status" value="2"/>
</dbReference>
<protein>
    <recommendedName>
        <fullName evidence="5">Solute-binding protein family 3/N-terminal domain-containing protein</fullName>
    </recommendedName>
</protein>
<evidence type="ECO:0000256" key="2">
    <source>
        <dbReference type="ARBA" id="ARBA00010742"/>
    </source>
</evidence>
<dbReference type="Proteomes" id="UP000487268">
    <property type="component" value="Unassembled WGS sequence"/>
</dbReference>
<dbReference type="InterPro" id="IPR015168">
    <property type="entry name" value="SsuA/THI5"/>
</dbReference>
<evidence type="ECO:0000259" key="5">
    <source>
        <dbReference type="SMART" id="SM00062"/>
    </source>
</evidence>
<feature type="chain" id="PRO_5039248382" description="Solute-binding protein family 3/N-terminal domain-containing protein" evidence="4">
    <location>
        <begin position="28"/>
        <end position="348"/>
    </location>
</feature>
<dbReference type="PANTHER" id="PTHR30024">
    <property type="entry name" value="ALIPHATIC SULFONATES-BINDING PROTEIN-RELATED"/>
    <property type="match status" value="1"/>
</dbReference>
<dbReference type="Pfam" id="PF09084">
    <property type="entry name" value="NMT1"/>
    <property type="match status" value="1"/>
</dbReference>
<dbReference type="AlphaFoldDB" id="A0A7K0BND0"/>
<evidence type="ECO:0000313" key="7">
    <source>
        <dbReference type="Proteomes" id="UP000487268"/>
    </source>
</evidence>
<dbReference type="SMART" id="SM00062">
    <property type="entry name" value="PBPb"/>
    <property type="match status" value="1"/>
</dbReference>
<sequence>MRARRKFPTVIATAVAFLLAVTGCALEEGPGSGGGTKDGRTVVRVGYLHTVAVDAHLWLGLAKGLFAKHGLEVKLVKFDTGIAESQALTGGSIDVAVMGAVLSNFPARGQGKVFLLNGVEYDTAQLWVRKDSGIRSVADLAGKKVATTQGTTGHVFLHTALKSEGVDPAKVTVVNSPMPAAVNALISGAVPAAAIWVPFDQQIRKSLPDARLITSAKRYYPKATVADGWVANNAYHAKNRATLTKLAAAWLDVNRLLVGDTAASLNVVHQQGYKNDATLQDVTRNYGFGKSFGNEQWAAYYRDGTAAGWIGQVTRTFVELGGLPEYRDPKTFFDTQIFLDAYNASKGS</sequence>
<name>A0A7K0BND0_9ACTN</name>
<dbReference type="InterPro" id="IPR001638">
    <property type="entry name" value="Solute-binding_3/MltF_N"/>
</dbReference>
<comment type="similarity">
    <text evidence="2">Belongs to the bacterial solute-binding protein SsuA/TauA family.</text>
</comment>
<proteinExistence type="inferred from homology"/>
<dbReference type="GO" id="GO:0042597">
    <property type="term" value="C:periplasmic space"/>
    <property type="evidence" value="ECO:0007669"/>
    <property type="project" value="UniProtKB-SubCell"/>
</dbReference>
<evidence type="ECO:0000256" key="4">
    <source>
        <dbReference type="SAM" id="SignalP"/>
    </source>
</evidence>
<accession>A0A7K0BND0</accession>
<dbReference type="OrthoDB" id="506623at2"/>
<dbReference type="RefSeq" id="WP_153530805.1">
    <property type="nucleotide sequence ID" value="NZ_WEGH01000001.1"/>
</dbReference>